<protein>
    <submittedName>
        <fullName evidence="3">Uncharacterized protein</fullName>
    </submittedName>
</protein>
<feature type="compositionally biased region" description="Pro residues" evidence="1">
    <location>
        <begin position="158"/>
        <end position="174"/>
    </location>
</feature>
<feature type="transmembrane region" description="Helical" evidence="2">
    <location>
        <begin position="86"/>
        <end position="107"/>
    </location>
</feature>
<evidence type="ECO:0000313" key="3">
    <source>
        <dbReference type="EMBL" id="BAS00006.1"/>
    </source>
</evidence>
<dbReference type="EMBL" id="AP014854">
    <property type="protein sequence ID" value="BAS00006.1"/>
    <property type="molecule type" value="Genomic_DNA"/>
</dbReference>
<feature type="compositionally biased region" description="Basic and acidic residues" evidence="1">
    <location>
        <begin position="33"/>
        <end position="42"/>
    </location>
</feature>
<reference evidence="3" key="1">
    <citation type="journal article" date="2015" name="Genome Announc.">
        <title>Complete Genome Sequence of the Bacteriochlorophyll b-Producing Photosynthetic Bacterium Blastochloris viridis.</title>
        <authorList>
            <person name="Tsukatani Y."/>
            <person name="Hirose Y."/>
            <person name="Harada J."/>
            <person name="Misawa N."/>
            <person name="Mori K."/>
            <person name="Inoue K."/>
            <person name="Tamiaki H."/>
        </authorList>
    </citation>
    <scope>NUCLEOTIDE SEQUENCE [LARGE SCALE GENOMIC DNA]</scope>
    <source>
        <strain evidence="3">DSM 133</strain>
    </source>
</reference>
<keyword evidence="2" id="KW-1133">Transmembrane helix</keyword>
<dbReference type="AlphaFoldDB" id="A0A182D3L0"/>
<dbReference type="SUPFAM" id="SSF81901">
    <property type="entry name" value="HCP-like"/>
    <property type="match status" value="1"/>
</dbReference>
<dbReference type="Gene3D" id="1.25.40.10">
    <property type="entry name" value="Tetratricopeptide repeat domain"/>
    <property type="match status" value="1"/>
</dbReference>
<keyword evidence="2" id="KW-0812">Transmembrane</keyword>
<feature type="compositionally biased region" description="Low complexity" evidence="1">
    <location>
        <begin position="17"/>
        <end position="28"/>
    </location>
</feature>
<evidence type="ECO:0000256" key="2">
    <source>
        <dbReference type="SAM" id="Phobius"/>
    </source>
</evidence>
<gene>
    <name evidence="3" type="ORF">BV133_2412</name>
</gene>
<accession>A0A182D3L0</accession>
<sequence>MSAMSNDDDFDERLKYAPPWARQAAARPPAEPYDDHPVDLDQHRRRANAFDGDVALREMRERLALDPAAIPGPPLRVPTARPWRTAVRVSVVSTIVAASGFGAYLLASTFLKPSSAVAPPSIGKAPAADARPAVKSDRGVITALAVDASSPRVAAPAEPTPPPGAGQPAPPAMPVTAPAAPPPVTVAVAPNPTAPSTLSATPVPDHAAPEPIVAAPPGPPLDREEIATLLARGRGFIANGDIAAARLLLRRAADAGDASAALMLGSTFDPTTLRPLKVIGTAPDVEQARKWYRRAAELGSAEAGRRLDELSRGR</sequence>
<feature type="region of interest" description="Disordered" evidence="1">
    <location>
        <begin position="149"/>
        <end position="174"/>
    </location>
</feature>
<dbReference type="InterPro" id="IPR011990">
    <property type="entry name" value="TPR-like_helical_dom_sf"/>
</dbReference>
<feature type="region of interest" description="Disordered" evidence="1">
    <location>
        <begin position="17"/>
        <end position="46"/>
    </location>
</feature>
<proteinExistence type="predicted"/>
<name>A0A182D3L0_BLAVI</name>
<keyword evidence="2" id="KW-0472">Membrane</keyword>
<evidence type="ECO:0000256" key="1">
    <source>
        <dbReference type="SAM" id="MobiDB-lite"/>
    </source>
</evidence>
<organism evidence="3">
    <name type="scientific">Blastochloris viridis</name>
    <name type="common">Rhodopseudomonas viridis</name>
    <dbReference type="NCBI Taxonomy" id="1079"/>
    <lineage>
        <taxon>Bacteria</taxon>
        <taxon>Pseudomonadati</taxon>
        <taxon>Pseudomonadota</taxon>
        <taxon>Alphaproteobacteria</taxon>
        <taxon>Hyphomicrobiales</taxon>
        <taxon>Blastochloridaceae</taxon>
        <taxon>Blastochloris</taxon>
    </lineage>
</organism>